<sequence>MNSRRYAIAAAVLAAVLFLVWILRPAGSKDGHQAASHDLPDAAKPAAGAASPNDALTTVYAHNLELRKGPEFRIYIRWLRGEMVPTRKDRPPSLDDEESFVFHIDRGLIHANLGDITTYLNSAMASRSPLKNMKLTGEGQQMKLSGTMHKLLVPLPVEVLGTLSPAPNGRIHLQVTKISVLKMPVKGLLGGLKVEIDDIIGKDPVAGVEVKDNDIYLDTTALLPPPHIRGQISAIALQAPDAVVTYGSTTPQDDEELAQWHNFLRLRGGTVGFGKLVMHDADLTLIDASDDTWFDLDLMKYREQLVKGYSRMTPENGLEMFMPDVGGKALPPGSVSLDTLRDKKKPLPNPALVK</sequence>
<gene>
    <name evidence="2" type="ORF">BDD14_3102</name>
</gene>
<accession>A0A4Q7YUW3</accession>
<dbReference type="Proteomes" id="UP000292958">
    <property type="component" value="Unassembled WGS sequence"/>
</dbReference>
<dbReference type="AlphaFoldDB" id="A0A4Q7YUW3"/>
<dbReference type="RefSeq" id="WP_130419472.1">
    <property type="nucleotide sequence ID" value="NZ_SHKW01000001.1"/>
</dbReference>
<protein>
    <submittedName>
        <fullName evidence="2">Uncharacterized protein</fullName>
    </submittedName>
</protein>
<feature type="region of interest" description="Disordered" evidence="1">
    <location>
        <begin position="332"/>
        <end position="354"/>
    </location>
</feature>
<dbReference type="EMBL" id="SHKW01000001">
    <property type="protein sequence ID" value="RZU41577.1"/>
    <property type="molecule type" value="Genomic_DNA"/>
</dbReference>
<evidence type="ECO:0000256" key="1">
    <source>
        <dbReference type="SAM" id="MobiDB-lite"/>
    </source>
</evidence>
<keyword evidence="3" id="KW-1185">Reference proteome</keyword>
<organism evidence="2 3">
    <name type="scientific">Edaphobacter modestus</name>
    <dbReference type="NCBI Taxonomy" id="388466"/>
    <lineage>
        <taxon>Bacteria</taxon>
        <taxon>Pseudomonadati</taxon>
        <taxon>Acidobacteriota</taxon>
        <taxon>Terriglobia</taxon>
        <taxon>Terriglobales</taxon>
        <taxon>Acidobacteriaceae</taxon>
        <taxon>Edaphobacter</taxon>
    </lineage>
</organism>
<evidence type="ECO:0000313" key="3">
    <source>
        <dbReference type="Proteomes" id="UP000292958"/>
    </source>
</evidence>
<evidence type="ECO:0000313" key="2">
    <source>
        <dbReference type="EMBL" id="RZU41577.1"/>
    </source>
</evidence>
<reference evidence="2 3" key="1">
    <citation type="submission" date="2019-02" db="EMBL/GenBank/DDBJ databases">
        <title>Genomic Encyclopedia of Archaeal and Bacterial Type Strains, Phase II (KMG-II): from individual species to whole genera.</title>
        <authorList>
            <person name="Goeker M."/>
        </authorList>
    </citation>
    <scope>NUCLEOTIDE SEQUENCE [LARGE SCALE GENOMIC DNA]</scope>
    <source>
        <strain evidence="2 3">DSM 18101</strain>
    </source>
</reference>
<comment type="caution">
    <text evidence="2">The sequence shown here is derived from an EMBL/GenBank/DDBJ whole genome shotgun (WGS) entry which is preliminary data.</text>
</comment>
<dbReference type="OrthoDB" id="113690at2"/>
<proteinExistence type="predicted"/>
<name>A0A4Q7YUW3_9BACT</name>